<keyword evidence="1" id="KW-0812">Transmembrane</keyword>
<dbReference type="EMBL" id="JACSNV010000015">
    <property type="protein sequence ID" value="MBM6878502.1"/>
    <property type="molecule type" value="Genomic_DNA"/>
</dbReference>
<keyword evidence="1" id="KW-1133">Transmembrane helix</keyword>
<name>A0ABS2GD01_9FIRM</name>
<dbReference type="RefSeq" id="WP_205132877.1">
    <property type="nucleotide sequence ID" value="NZ_JACSNT010000003.1"/>
</dbReference>
<accession>A0ABS2GD01</accession>
<proteinExistence type="predicted"/>
<reference evidence="2 3" key="1">
    <citation type="journal article" date="2021" name="Sci. Rep.">
        <title>The distribution of antibiotic resistance genes in chicken gut microbiota commensals.</title>
        <authorList>
            <person name="Juricova H."/>
            <person name="Matiasovicova J."/>
            <person name="Kubasova T."/>
            <person name="Cejkova D."/>
            <person name="Rychlik I."/>
        </authorList>
    </citation>
    <scope>NUCLEOTIDE SEQUENCE [LARGE SCALE GENOMIC DNA]</scope>
    <source>
        <strain evidence="2 3">An431b</strain>
    </source>
</reference>
<keyword evidence="1" id="KW-0472">Membrane</keyword>
<organism evidence="2 3">
    <name type="scientific">Anaerotignum lactatifermentans</name>
    <dbReference type="NCBI Taxonomy" id="160404"/>
    <lineage>
        <taxon>Bacteria</taxon>
        <taxon>Bacillati</taxon>
        <taxon>Bacillota</taxon>
        <taxon>Clostridia</taxon>
        <taxon>Lachnospirales</taxon>
        <taxon>Anaerotignaceae</taxon>
        <taxon>Anaerotignum</taxon>
    </lineage>
</organism>
<keyword evidence="3" id="KW-1185">Reference proteome</keyword>
<evidence type="ECO:0000256" key="1">
    <source>
        <dbReference type="SAM" id="Phobius"/>
    </source>
</evidence>
<dbReference type="Proteomes" id="UP000729290">
    <property type="component" value="Unassembled WGS sequence"/>
</dbReference>
<evidence type="ECO:0000313" key="3">
    <source>
        <dbReference type="Proteomes" id="UP000729290"/>
    </source>
</evidence>
<gene>
    <name evidence="2" type="ORF">H9X83_10105</name>
</gene>
<feature type="transmembrane region" description="Helical" evidence="1">
    <location>
        <begin position="40"/>
        <end position="61"/>
    </location>
</feature>
<comment type="caution">
    <text evidence="2">The sequence shown here is derived from an EMBL/GenBank/DDBJ whole genome shotgun (WGS) entry which is preliminary data.</text>
</comment>
<protein>
    <submittedName>
        <fullName evidence="2">Uncharacterized protein</fullName>
    </submittedName>
</protein>
<evidence type="ECO:0000313" key="2">
    <source>
        <dbReference type="EMBL" id="MBM6878502.1"/>
    </source>
</evidence>
<sequence>MTWLDVLCLCACGAMVFFPERIWKIFYGNFSPGEAPSWRLLLAYRCAGGVAFAGWVWFWLLGFGR</sequence>